<evidence type="ECO:0000313" key="5">
    <source>
        <dbReference type="Proteomes" id="UP001055658"/>
    </source>
</evidence>
<dbReference type="Proteomes" id="UP001055658">
    <property type="component" value="Chromosome"/>
</dbReference>
<sequence length="604" mass="67937">MSGDKYWKQANRNLLVKSLAELCYEQALTAKLETGARYFVELASGVIYRFQAQLTVWDWLLIDAQSIEREGDGQVIPADDAAQFFIDAALDLEASPSTLGNLLHELANTLVADVTLLQKRESLTAHTLGTLTDEKLQCLLDGHPKAMVNKGRIGWGAQEFNAYGTEAAQGVRLLWLAVRRDLAVSGNSDLWDWPQLLAESLSESQLQQLDDKCREKGVNWQEFLPLPVHPWQWQHHISQHYAQQIFSDDLVLLGEFGDEYLPQVSLRTLSNLKRPQALHVKLPLTVLNTSCYRGIPGKFMRCGPALSEWMQLLCERDEQLQSRGTGVLQEVAGLHVPHLHQESIKGAPYRYRELLGATWRQSPASLCAEGERHLLMAALLQKDSSGKSVISALIEASGLSVEAWLEQLFDATVVPLYHLLSRYGIGLVAHSQNLTLVLRDNKVVRVLLKDFQGDLRLAQGDFPDRADLPESAAQVLDQLPANYIIHDLFTGHFVTVLRYLSAQLMTEIGLEERKFYGVLAKVLRRYQESAQRDNGGMAERFQQFNLFRPHIERVCINRVRLRQGYDDSAERPVPIVGGDLTNPLWLAEQESQKHQPATASALEA</sequence>
<reference evidence="4" key="1">
    <citation type="submission" date="2022-02" db="EMBL/GenBank/DDBJ databases">
        <title>Coral-associated bacteria.</title>
        <authorList>
            <person name="Tang K."/>
            <person name="Wang X."/>
        </authorList>
    </citation>
    <scope>NUCLEOTIDE SEQUENCE</scope>
    <source>
        <strain evidence="4">SCSIO 43006</strain>
    </source>
</reference>
<dbReference type="Gene3D" id="6.10.250.3370">
    <property type="match status" value="1"/>
</dbReference>
<keyword evidence="5" id="KW-1185">Reference proteome</keyword>
<dbReference type="Gene3D" id="1.10.510.40">
    <property type="match status" value="1"/>
</dbReference>
<name>A0ABY4VBB2_9GAMM</name>
<dbReference type="RefSeq" id="WP_252083099.1">
    <property type="nucleotide sequence ID" value="NZ_CP092418.1"/>
</dbReference>
<protein>
    <submittedName>
        <fullName evidence="4">IucA/IucC family siderophore biosynthesis protein</fullName>
    </submittedName>
</protein>
<dbReference type="EMBL" id="CP092418">
    <property type="protein sequence ID" value="USD20691.1"/>
    <property type="molecule type" value="Genomic_DNA"/>
</dbReference>
<evidence type="ECO:0000259" key="3">
    <source>
        <dbReference type="Pfam" id="PF06276"/>
    </source>
</evidence>
<organism evidence="4 5">
    <name type="scientific">Microbulbifer variabilis</name>
    <dbReference type="NCBI Taxonomy" id="266805"/>
    <lineage>
        <taxon>Bacteria</taxon>
        <taxon>Pseudomonadati</taxon>
        <taxon>Pseudomonadota</taxon>
        <taxon>Gammaproteobacteria</taxon>
        <taxon>Cellvibrionales</taxon>
        <taxon>Microbulbiferaceae</taxon>
        <taxon>Microbulbifer</taxon>
    </lineage>
</organism>
<feature type="domain" description="Aerobactin siderophore biosynthesis IucA/IucC-like C-terminal" evidence="3">
    <location>
        <begin position="402"/>
        <end position="565"/>
    </location>
</feature>
<dbReference type="Gene3D" id="3.30.310.280">
    <property type="match status" value="1"/>
</dbReference>
<evidence type="ECO:0000256" key="1">
    <source>
        <dbReference type="ARBA" id="ARBA00004924"/>
    </source>
</evidence>
<comment type="pathway">
    <text evidence="1">Siderophore biosynthesis.</text>
</comment>
<dbReference type="PANTHER" id="PTHR34384">
    <property type="entry name" value="L-2,3-DIAMINOPROPANOATE--CITRATE LIGASE"/>
    <property type="match status" value="1"/>
</dbReference>
<dbReference type="PANTHER" id="PTHR34384:SF6">
    <property type="entry name" value="STAPHYLOFERRIN B SYNTHASE"/>
    <property type="match status" value="1"/>
</dbReference>
<evidence type="ECO:0000259" key="2">
    <source>
        <dbReference type="Pfam" id="PF04183"/>
    </source>
</evidence>
<dbReference type="InterPro" id="IPR037455">
    <property type="entry name" value="LucA/IucC-like"/>
</dbReference>
<accession>A0ABY4VBB2</accession>
<dbReference type="Pfam" id="PF06276">
    <property type="entry name" value="FhuF"/>
    <property type="match status" value="1"/>
</dbReference>
<gene>
    <name evidence="4" type="ORF">MJO52_16670</name>
</gene>
<dbReference type="InterPro" id="IPR007310">
    <property type="entry name" value="Aerobactin_biosyn_IucA/IucC_N"/>
</dbReference>
<proteinExistence type="predicted"/>
<feature type="domain" description="Aerobactin siderophore biosynthesis IucA/IucC N-terminal" evidence="2">
    <location>
        <begin position="137"/>
        <end position="381"/>
    </location>
</feature>
<evidence type="ECO:0000313" key="4">
    <source>
        <dbReference type="EMBL" id="USD20691.1"/>
    </source>
</evidence>
<dbReference type="InterPro" id="IPR022770">
    <property type="entry name" value="IucA/IucC-like_C"/>
</dbReference>
<dbReference type="Pfam" id="PF04183">
    <property type="entry name" value="IucA_IucC"/>
    <property type="match status" value="1"/>
</dbReference>